<evidence type="ECO:0008006" key="3">
    <source>
        <dbReference type="Google" id="ProtNLM"/>
    </source>
</evidence>
<name>A0A518CXN6_9BACT</name>
<keyword evidence="2" id="KW-1185">Reference proteome</keyword>
<dbReference type="EMBL" id="CP036290">
    <property type="protein sequence ID" value="QDU83989.1"/>
    <property type="molecule type" value="Genomic_DNA"/>
</dbReference>
<dbReference type="OrthoDB" id="281961at2"/>
<accession>A0A518CXN6</accession>
<reference evidence="1 2" key="1">
    <citation type="submission" date="2019-02" db="EMBL/GenBank/DDBJ databases">
        <title>Deep-cultivation of Planctomycetes and their phenomic and genomic characterization uncovers novel biology.</title>
        <authorList>
            <person name="Wiegand S."/>
            <person name="Jogler M."/>
            <person name="Boedeker C."/>
            <person name="Pinto D."/>
            <person name="Vollmers J."/>
            <person name="Rivas-Marin E."/>
            <person name="Kohn T."/>
            <person name="Peeters S.H."/>
            <person name="Heuer A."/>
            <person name="Rast P."/>
            <person name="Oberbeckmann S."/>
            <person name="Bunk B."/>
            <person name="Jeske O."/>
            <person name="Meyerdierks A."/>
            <person name="Storesund J.E."/>
            <person name="Kallscheuer N."/>
            <person name="Luecker S."/>
            <person name="Lage O.M."/>
            <person name="Pohl T."/>
            <person name="Merkel B.J."/>
            <person name="Hornburger P."/>
            <person name="Mueller R.-W."/>
            <person name="Bruemmer F."/>
            <person name="Labrenz M."/>
            <person name="Spormann A.M."/>
            <person name="Op den Camp H."/>
            <person name="Overmann J."/>
            <person name="Amann R."/>
            <person name="Jetten M.S.M."/>
            <person name="Mascher T."/>
            <person name="Medema M.H."/>
            <person name="Devos D.P."/>
            <person name="Kaster A.-K."/>
            <person name="Ovreas L."/>
            <person name="Rohde M."/>
            <person name="Galperin M.Y."/>
            <person name="Jogler C."/>
        </authorList>
    </citation>
    <scope>NUCLEOTIDE SEQUENCE [LARGE SCALE GENOMIC DNA]</scope>
    <source>
        <strain evidence="1 2">Pla163</strain>
    </source>
</reference>
<organism evidence="1 2">
    <name type="scientific">Rohdeia mirabilis</name>
    <dbReference type="NCBI Taxonomy" id="2528008"/>
    <lineage>
        <taxon>Bacteria</taxon>
        <taxon>Pseudomonadati</taxon>
        <taxon>Planctomycetota</taxon>
        <taxon>Planctomycetia</taxon>
        <taxon>Planctomycetia incertae sedis</taxon>
        <taxon>Rohdeia</taxon>
    </lineage>
</organism>
<dbReference type="Proteomes" id="UP000319342">
    <property type="component" value="Chromosome"/>
</dbReference>
<protein>
    <recommendedName>
        <fullName evidence="3">Integrase catalytic domain-containing protein</fullName>
    </recommendedName>
</protein>
<evidence type="ECO:0000313" key="1">
    <source>
        <dbReference type="EMBL" id="QDU83989.1"/>
    </source>
</evidence>
<evidence type="ECO:0000313" key="2">
    <source>
        <dbReference type="Proteomes" id="UP000319342"/>
    </source>
</evidence>
<sequence length="66" mass="7722">MCRTPETLARRLEILRVYYNFVREHASLGKRTTLAMVAGLAKRRLTLREVFMSRVPELPLTCGRSW</sequence>
<gene>
    <name evidence="1" type="ORF">Pla163_10900</name>
</gene>
<dbReference type="RefSeq" id="WP_145184712.1">
    <property type="nucleotide sequence ID" value="NZ_CP036290.1"/>
</dbReference>
<dbReference type="AlphaFoldDB" id="A0A518CXN6"/>
<proteinExistence type="predicted"/>